<comment type="caution">
    <text evidence="3">The sequence shown here is derived from an EMBL/GenBank/DDBJ whole genome shotgun (WGS) entry which is preliminary data.</text>
</comment>
<name>A0A1Y3E5T3_9BILA</name>
<gene>
    <name evidence="3" type="ORF">D917_04027</name>
</gene>
<evidence type="ECO:0000256" key="1">
    <source>
        <dbReference type="ARBA" id="ARBA00022737"/>
    </source>
</evidence>
<organism evidence="3 4">
    <name type="scientific">Trichinella nativa</name>
    <dbReference type="NCBI Taxonomy" id="6335"/>
    <lineage>
        <taxon>Eukaryota</taxon>
        <taxon>Metazoa</taxon>
        <taxon>Ecdysozoa</taxon>
        <taxon>Nematoda</taxon>
        <taxon>Enoplea</taxon>
        <taxon>Dorylaimia</taxon>
        <taxon>Trichinellida</taxon>
        <taxon>Trichinellidae</taxon>
        <taxon>Trichinella</taxon>
    </lineage>
</organism>
<keyword evidence="2" id="KW-1015">Disulfide bond</keyword>
<evidence type="ECO:0000256" key="2">
    <source>
        <dbReference type="ARBA" id="ARBA00023157"/>
    </source>
</evidence>
<dbReference type="InterPro" id="IPR036383">
    <property type="entry name" value="TSP1_rpt_sf"/>
</dbReference>
<sequence>MFQKVANGRRIVNVKGKSDWALPISMTIDAWGPWTEWSPCFEQPSVQQFHLYRNRVSVCSFCGSSKIIKYEIGNCNSLVWSEWQAWSPCSSSCGEGFSVRRRICPVQNACAGLAEEVTYCKTLPCATWTEWGAWSSCVGTCDTGYQYRIRKCVGLGICPGLEQEHRLCNNLPPCCQQWSQWSSCSVSCGRGVRTRVRTCKPKNDFSNPPHLKEISLCEFPQCTKWDPCIVWINHYEYKIHPTCMIEHSITSY</sequence>
<dbReference type="AlphaFoldDB" id="A0A1Y3E5T3"/>
<accession>A0A1Y3E5T3</accession>
<dbReference type="EMBL" id="LVZM01022786">
    <property type="protein sequence ID" value="OUC40484.1"/>
    <property type="molecule type" value="Genomic_DNA"/>
</dbReference>
<dbReference type="InterPro" id="IPR000884">
    <property type="entry name" value="TSP1_rpt"/>
</dbReference>
<dbReference type="SMART" id="SM00209">
    <property type="entry name" value="TSP1"/>
    <property type="match status" value="3"/>
</dbReference>
<dbReference type="PANTHER" id="PTHR22906:SF21">
    <property type="entry name" value="SEMA DOMAIN-CONTAINING PROTEIN"/>
    <property type="match status" value="1"/>
</dbReference>
<dbReference type="InterPro" id="IPR052065">
    <property type="entry name" value="Compl_asym_regulator"/>
</dbReference>
<dbReference type="Gene3D" id="2.20.100.10">
    <property type="entry name" value="Thrombospondin type-1 (TSP1) repeat"/>
    <property type="match status" value="3"/>
</dbReference>
<evidence type="ECO:0000313" key="3">
    <source>
        <dbReference type="EMBL" id="OUC40484.1"/>
    </source>
</evidence>
<dbReference type="Proteomes" id="UP000243006">
    <property type="component" value="Unassembled WGS sequence"/>
</dbReference>
<keyword evidence="1" id="KW-0677">Repeat</keyword>
<dbReference type="Pfam" id="PF00090">
    <property type="entry name" value="TSP_1"/>
    <property type="match status" value="3"/>
</dbReference>
<dbReference type="PANTHER" id="PTHR22906">
    <property type="entry name" value="PROPERDIN"/>
    <property type="match status" value="1"/>
</dbReference>
<proteinExistence type="predicted"/>
<protein>
    <submittedName>
        <fullName evidence="3">Putative thrombospondin type 1 domain protein</fullName>
    </submittedName>
</protein>
<evidence type="ECO:0000313" key="4">
    <source>
        <dbReference type="Proteomes" id="UP000243006"/>
    </source>
</evidence>
<dbReference type="FunFam" id="2.20.100.10:FF:000001">
    <property type="entry name" value="semaphorin-5A isoform X1"/>
    <property type="match status" value="1"/>
</dbReference>
<dbReference type="PROSITE" id="PS50092">
    <property type="entry name" value="TSP1"/>
    <property type="match status" value="3"/>
</dbReference>
<dbReference type="SUPFAM" id="SSF82895">
    <property type="entry name" value="TSP-1 type 1 repeat"/>
    <property type="match status" value="3"/>
</dbReference>
<reference evidence="3 4" key="1">
    <citation type="submission" date="2015-04" db="EMBL/GenBank/DDBJ databases">
        <title>Draft genome of the roundworm Trichinella nativa.</title>
        <authorList>
            <person name="Mitreva M."/>
        </authorList>
    </citation>
    <scope>NUCLEOTIDE SEQUENCE [LARGE SCALE GENOMIC DNA]</scope>
    <source>
        <strain evidence="3 4">ISS45</strain>
    </source>
</reference>